<gene>
    <name evidence="1" type="ORF">DCHRY22_LOCUS13830</name>
</gene>
<name>A0A8J2R3X0_9NEOP</name>
<reference evidence="1" key="1">
    <citation type="submission" date="2021-09" db="EMBL/GenBank/DDBJ databases">
        <authorList>
            <person name="Martin H S."/>
        </authorList>
    </citation>
    <scope>NUCLEOTIDE SEQUENCE</scope>
</reference>
<protein>
    <submittedName>
        <fullName evidence="1">(African queen) hypothetical protein</fullName>
    </submittedName>
</protein>
<comment type="caution">
    <text evidence="1">The sequence shown here is derived from an EMBL/GenBank/DDBJ whole genome shotgun (WGS) entry which is preliminary data.</text>
</comment>
<organism evidence="1 2">
    <name type="scientific">Danaus chrysippus</name>
    <name type="common">African queen</name>
    <dbReference type="NCBI Taxonomy" id="151541"/>
    <lineage>
        <taxon>Eukaryota</taxon>
        <taxon>Metazoa</taxon>
        <taxon>Ecdysozoa</taxon>
        <taxon>Arthropoda</taxon>
        <taxon>Hexapoda</taxon>
        <taxon>Insecta</taxon>
        <taxon>Pterygota</taxon>
        <taxon>Neoptera</taxon>
        <taxon>Endopterygota</taxon>
        <taxon>Lepidoptera</taxon>
        <taxon>Glossata</taxon>
        <taxon>Ditrysia</taxon>
        <taxon>Papilionoidea</taxon>
        <taxon>Nymphalidae</taxon>
        <taxon>Danainae</taxon>
        <taxon>Danaini</taxon>
        <taxon>Danaina</taxon>
        <taxon>Danaus</taxon>
        <taxon>Anosia</taxon>
    </lineage>
</organism>
<evidence type="ECO:0000313" key="2">
    <source>
        <dbReference type="Proteomes" id="UP000789524"/>
    </source>
</evidence>
<keyword evidence="2" id="KW-1185">Reference proteome</keyword>
<accession>A0A8J2R3X0</accession>
<dbReference type="AlphaFoldDB" id="A0A8J2R3X0"/>
<proteinExistence type="predicted"/>
<dbReference type="Proteomes" id="UP000789524">
    <property type="component" value="Unassembled WGS sequence"/>
</dbReference>
<evidence type="ECO:0000313" key="1">
    <source>
        <dbReference type="EMBL" id="CAG9581174.1"/>
    </source>
</evidence>
<dbReference type="EMBL" id="CAKASE010000080">
    <property type="protein sequence ID" value="CAG9581174.1"/>
    <property type="molecule type" value="Genomic_DNA"/>
</dbReference>
<sequence>MLTAHGEWTSCRWTLILIRRHVNVHYLENVNTPLIRFDILLYRSRARAVYLSPLVFVSDGCGRFVWRQLDNVTLKRCECRPALEPLKSTENIQANNDRAVLLRTR</sequence>